<name>A0A0B6VP95_9CAUD</name>
<evidence type="ECO:0000313" key="1">
    <source>
        <dbReference type="EMBL" id="BAQ23058.1"/>
    </source>
</evidence>
<protein>
    <submittedName>
        <fullName evidence="1">Uncharacterized protein</fullName>
    </submittedName>
</protein>
<organism evidence="1 2">
    <name type="scientific">Edwardsiella phage PEi26</name>
    <dbReference type="NCBI Taxonomy" id="1608311"/>
    <lineage>
        <taxon>Viruses</taxon>
        <taxon>Duplodnaviria</taxon>
        <taxon>Heunggongvirae</taxon>
        <taxon>Uroviricota</taxon>
        <taxon>Caudoviricetes</taxon>
        <taxon>Pantevenvirales</taxon>
        <taxon>Straboviridae</taxon>
        <taxon>Tevenvirinae</taxon>
        <taxon>Kanagawavirus</taxon>
        <taxon>Kanagawavirus pei20</taxon>
    </lineage>
</organism>
<dbReference type="Proteomes" id="UP000225144">
    <property type="component" value="Genome"/>
</dbReference>
<accession>A0A0B6VP95</accession>
<evidence type="ECO:0000313" key="2">
    <source>
        <dbReference type="Proteomes" id="UP000225144"/>
    </source>
</evidence>
<dbReference type="InterPro" id="IPR055613">
    <property type="entry name" value="DUF7189"/>
</dbReference>
<proteinExistence type="predicted"/>
<reference evidence="1 2" key="1">
    <citation type="submission" date="2015-02" db="EMBL/GenBank/DDBJ databases">
        <title>Complete genome sequences of Edwardsiella bacteriophages, PEi20 and PEi26.</title>
        <authorList>
            <person name="Yasuike M."/>
            <person name="Nishiki I."/>
            <person name="Iwasaki Y."/>
            <person name="Nakamura Y."/>
            <person name="Fujiwara A."/>
            <person name="Hassan E.S."/>
            <person name="Mahmoud M.M."/>
            <person name="Kawato Y."/>
            <person name="Nagai S."/>
            <person name="Kobayashi T."/>
            <person name="Ototake M."/>
            <person name="Nakai T."/>
        </authorList>
    </citation>
    <scope>NUCLEOTIDE SEQUENCE [LARGE SCALE GENOMIC DNA]</scope>
</reference>
<dbReference type="Pfam" id="PF23819">
    <property type="entry name" value="DUF7189"/>
    <property type="match status" value="1"/>
</dbReference>
<sequence>MLYDPYGSSENGVICLETEENIVGHRVEVQAWSAVPGGIMLGQGKDLVALDAEQVEVLYQIIKHNR</sequence>
<dbReference type="EMBL" id="AP014715">
    <property type="protein sequence ID" value="BAQ23058.1"/>
    <property type="molecule type" value="Genomic_DNA"/>
</dbReference>